<keyword evidence="7 12" id="KW-0067">ATP-binding</keyword>
<feature type="domain" description="SF4 helicase" evidence="14">
    <location>
        <begin position="170"/>
        <end position="430"/>
    </location>
</feature>
<evidence type="ECO:0000256" key="2">
    <source>
        <dbReference type="ARBA" id="ARBA00022515"/>
    </source>
</evidence>
<dbReference type="Proteomes" id="UP000735592">
    <property type="component" value="Unassembled WGS sequence"/>
</dbReference>
<keyword evidence="2 12" id="KW-0639">Primosome</keyword>
<dbReference type="PROSITE" id="PS51199">
    <property type="entry name" value="SF4_HELICASE"/>
    <property type="match status" value="1"/>
</dbReference>
<evidence type="ECO:0000256" key="13">
    <source>
        <dbReference type="SAM" id="MobiDB-lite"/>
    </source>
</evidence>
<comment type="caution">
    <text evidence="15">The sequence shown here is derived from an EMBL/GenBank/DDBJ whole genome shotgun (WGS) entry which is preliminary data.</text>
</comment>
<reference evidence="15 16" key="1">
    <citation type="submission" date="2019-11" db="EMBL/GenBank/DDBJ databases">
        <title>Type strains purchased from KCTC, JCM and DSMZ.</title>
        <authorList>
            <person name="Lu H."/>
        </authorList>
    </citation>
    <scope>NUCLEOTIDE SEQUENCE [LARGE SCALE GENOMIC DNA]</scope>
    <source>
        <strain evidence="15 16">DSM 103461</strain>
    </source>
</reference>
<evidence type="ECO:0000256" key="5">
    <source>
        <dbReference type="ARBA" id="ARBA00022801"/>
    </source>
</evidence>
<evidence type="ECO:0000313" key="16">
    <source>
        <dbReference type="Proteomes" id="UP000735592"/>
    </source>
</evidence>
<dbReference type="SUPFAM" id="SSF48024">
    <property type="entry name" value="N-terminal domain of DnaB helicase"/>
    <property type="match status" value="1"/>
</dbReference>
<dbReference type="EMBL" id="WNKW01000001">
    <property type="protein sequence ID" value="MTW32660.1"/>
    <property type="molecule type" value="Genomic_DNA"/>
</dbReference>
<evidence type="ECO:0000256" key="6">
    <source>
        <dbReference type="ARBA" id="ARBA00022806"/>
    </source>
</evidence>
<comment type="catalytic activity">
    <reaction evidence="10 12">
        <text>ATP + H2O = ADP + phosphate + H(+)</text>
        <dbReference type="Rhea" id="RHEA:13065"/>
        <dbReference type="ChEBI" id="CHEBI:15377"/>
        <dbReference type="ChEBI" id="CHEBI:15378"/>
        <dbReference type="ChEBI" id="CHEBI:30616"/>
        <dbReference type="ChEBI" id="CHEBI:43474"/>
        <dbReference type="ChEBI" id="CHEBI:456216"/>
        <dbReference type="EC" id="5.6.2.3"/>
    </reaction>
</comment>
<dbReference type="GO" id="GO:0016787">
    <property type="term" value="F:hydrolase activity"/>
    <property type="evidence" value="ECO:0007669"/>
    <property type="project" value="UniProtKB-KW"/>
</dbReference>
<comment type="function">
    <text evidence="12">The main replicative DNA helicase, it participates in initiation and elongation during chromosome replication. Travels ahead of the DNA replisome, separating dsDNA into templates for DNA synthesis. A processive ATP-dependent 5'-3' DNA helicase it has DNA-dependent ATPase activity.</text>
</comment>
<dbReference type="CDD" id="cd00984">
    <property type="entry name" value="DnaB_C"/>
    <property type="match status" value="1"/>
</dbReference>
<keyword evidence="4 12" id="KW-0547">Nucleotide-binding</keyword>
<evidence type="ECO:0000256" key="12">
    <source>
        <dbReference type="RuleBase" id="RU362085"/>
    </source>
</evidence>
<dbReference type="SUPFAM" id="SSF52540">
    <property type="entry name" value="P-loop containing nucleoside triphosphate hydrolases"/>
    <property type="match status" value="1"/>
</dbReference>
<keyword evidence="16" id="KW-1185">Reference proteome</keyword>
<evidence type="ECO:0000256" key="10">
    <source>
        <dbReference type="ARBA" id="ARBA00048954"/>
    </source>
</evidence>
<keyword evidence="9" id="KW-0413">Isomerase</keyword>
<keyword evidence="5 12" id="KW-0378">Hydrolase</keyword>
<evidence type="ECO:0000256" key="8">
    <source>
        <dbReference type="ARBA" id="ARBA00023125"/>
    </source>
</evidence>
<dbReference type="Gene3D" id="3.40.50.300">
    <property type="entry name" value="P-loop containing nucleotide triphosphate hydrolases"/>
    <property type="match status" value="1"/>
</dbReference>
<proteinExistence type="inferred from homology"/>
<keyword evidence="6 12" id="KW-0347">Helicase</keyword>
<evidence type="ECO:0000313" key="15">
    <source>
        <dbReference type="EMBL" id="MTW32660.1"/>
    </source>
</evidence>
<dbReference type="PANTHER" id="PTHR30153:SF2">
    <property type="entry name" value="REPLICATIVE DNA HELICASE"/>
    <property type="match status" value="1"/>
</dbReference>
<dbReference type="GO" id="GO:0003678">
    <property type="term" value="F:DNA helicase activity"/>
    <property type="evidence" value="ECO:0007669"/>
    <property type="project" value="UniProtKB-EC"/>
</dbReference>
<dbReference type="InterPro" id="IPR016136">
    <property type="entry name" value="DNA_helicase_N/primase_C"/>
</dbReference>
<evidence type="ECO:0000256" key="9">
    <source>
        <dbReference type="ARBA" id="ARBA00023235"/>
    </source>
</evidence>
<evidence type="ECO:0000259" key="14">
    <source>
        <dbReference type="PROSITE" id="PS51199"/>
    </source>
</evidence>
<keyword evidence="3 12" id="KW-0235">DNA replication</keyword>
<dbReference type="InterPro" id="IPR036185">
    <property type="entry name" value="DNA_heli_DnaB-like_N_sf"/>
</dbReference>
<dbReference type="Pfam" id="PF00772">
    <property type="entry name" value="DnaB"/>
    <property type="match status" value="1"/>
</dbReference>
<dbReference type="EC" id="5.6.2.3" evidence="11 12"/>
<keyword evidence="8 12" id="KW-0238">DNA-binding</keyword>
<dbReference type="RefSeq" id="WP_155433896.1">
    <property type="nucleotide sequence ID" value="NZ_JBHLXK010000003.1"/>
</dbReference>
<evidence type="ECO:0000256" key="3">
    <source>
        <dbReference type="ARBA" id="ARBA00022705"/>
    </source>
</evidence>
<dbReference type="InterPro" id="IPR007692">
    <property type="entry name" value="DNA_helicase_DnaB"/>
</dbReference>
<evidence type="ECO:0000256" key="11">
    <source>
        <dbReference type="NCBIfam" id="TIGR00665"/>
    </source>
</evidence>
<sequence length="446" mass="48579">MNSTTVTPQAIEAEQAVIGGLLRDNGAVDWMGDLRPGHFYRHDHRTIFTEILKQISSGMACDVISVGVALESSVPDALPYLNAMAQSTPSAANIGRHAELVRDRALMRALLGATSELSELALSPNGQTGAQVLDAAQAKLAALAERRSIREPVRASVAMITHIEEIDRRYEKKTSGIPTGFSQIDELLSGGPNRGALVILGARPSMGKTALSLNIALNVARDYSVLFLSQEMQNGELLDRAISALGRVPLGNVITGQLSEPEWQGFTAANARLQELNLHLDDQPALTLLDVRSKARLIKRKHGLDVVALDYLQLMAGEGLNRNQQLEEISRGLKALAKELNIVIFALSQLSRNAANKSRPQLSDLRDCGAIEQDADIVMFVHRDEVDNPQTHLKGLADLFIAKNRQGRIDDVLLSYEGQYTQFSDAKGARPAPQVKRERRGLAAEL</sequence>
<comment type="similarity">
    <text evidence="1 12">Belongs to the helicase family. DnaB subfamily.</text>
</comment>
<evidence type="ECO:0000256" key="7">
    <source>
        <dbReference type="ARBA" id="ARBA00022840"/>
    </source>
</evidence>
<accession>A0ABW9SLW3</accession>
<dbReference type="InterPro" id="IPR007693">
    <property type="entry name" value="DNA_helicase_DnaB-like_N"/>
</dbReference>
<dbReference type="NCBIfam" id="TIGR00665">
    <property type="entry name" value="DnaB"/>
    <property type="match status" value="1"/>
</dbReference>
<feature type="region of interest" description="Disordered" evidence="13">
    <location>
        <begin position="425"/>
        <end position="446"/>
    </location>
</feature>
<dbReference type="PANTHER" id="PTHR30153">
    <property type="entry name" value="REPLICATIVE DNA HELICASE DNAB"/>
    <property type="match status" value="1"/>
</dbReference>
<evidence type="ECO:0000256" key="1">
    <source>
        <dbReference type="ARBA" id="ARBA00008428"/>
    </source>
</evidence>
<organism evidence="15 16">
    <name type="scientific">Pseudoduganella danionis</name>
    <dbReference type="NCBI Taxonomy" id="1890295"/>
    <lineage>
        <taxon>Bacteria</taxon>
        <taxon>Pseudomonadati</taxon>
        <taxon>Pseudomonadota</taxon>
        <taxon>Betaproteobacteria</taxon>
        <taxon>Burkholderiales</taxon>
        <taxon>Oxalobacteraceae</taxon>
        <taxon>Telluria group</taxon>
        <taxon>Pseudoduganella</taxon>
    </lineage>
</organism>
<name>A0ABW9SLW3_9BURK</name>
<dbReference type="Gene3D" id="1.10.860.10">
    <property type="entry name" value="DNAb Helicase, Chain A"/>
    <property type="match status" value="1"/>
</dbReference>
<dbReference type="InterPro" id="IPR007694">
    <property type="entry name" value="DNA_helicase_DnaB-like_C"/>
</dbReference>
<evidence type="ECO:0000256" key="4">
    <source>
        <dbReference type="ARBA" id="ARBA00022741"/>
    </source>
</evidence>
<gene>
    <name evidence="15" type="primary">dnaB</name>
    <name evidence="15" type="ORF">GM655_07465</name>
</gene>
<dbReference type="InterPro" id="IPR027417">
    <property type="entry name" value="P-loop_NTPase"/>
</dbReference>
<protein>
    <recommendedName>
        <fullName evidence="11 12">Replicative DNA helicase</fullName>
        <ecNumber evidence="11 12">5.6.2.3</ecNumber>
    </recommendedName>
</protein>
<dbReference type="Pfam" id="PF03796">
    <property type="entry name" value="DnaB_C"/>
    <property type="match status" value="1"/>
</dbReference>